<dbReference type="SUPFAM" id="SSF52218">
    <property type="entry name" value="Flavoproteins"/>
    <property type="match status" value="1"/>
</dbReference>
<evidence type="ECO:0000256" key="2">
    <source>
        <dbReference type="ARBA" id="ARBA00022643"/>
    </source>
</evidence>
<dbReference type="Proteomes" id="UP001320148">
    <property type="component" value="Chromosome"/>
</dbReference>
<name>A0ABM7PC61_9BACT</name>
<protein>
    <submittedName>
        <fullName evidence="4">Flavodoxin family protein</fullName>
    </submittedName>
</protein>
<dbReference type="Pfam" id="PF03358">
    <property type="entry name" value="FMN_red"/>
    <property type="match status" value="1"/>
</dbReference>
<evidence type="ECO:0000259" key="3">
    <source>
        <dbReference type="Pfam" id="PF03358"/>
    </source>
</evidence>
<evidence type="ECO:0000313" key="5">
    <source>
        <dbReference type="Proteomes" id="UP001320148"/>
    </source>
</evidence>
<dbReference type="RefSeq" id="WP_236891513.1">
    <property type="nucleotide sequence ID" value="NZ_AP024488.1"/>
</dbReference>
<keyword evidence="2" id="KW-0288">FMN</keyword>
<dbReference type="Gene3D" id="3.40.50.360">
    <property type="match status" value="1"/>
</dbReference>
<keyword evidence="1" id="KW-0285">Flavoprotein</keyword>
<proteinExistence type="predicted"/>
<organism evidence="4 5">
    <name type="scientific">Desulfoluna limicola</name>
    <dbReference type="NCBI Taxonomy" id="2810562"/>
    <lineage>
        <taxon>Bacteria</taxon>
        <taxon>Pseudomonadati</taxon>
        <taxon>Thermodesulfobacteriota</taxon>
        <taxon>Desulfobacteria</taxon>
        <taxon>Desulfobacterales</taxon>
        <taxon>Desulfolunaceae</taxon>
        <taxon>Desulfoluna</taxon>
    </lineage>
</organism>
<evidence type="ECO:0000313" key="4">
    <source>
        <dbReference type="EMBL" id="BCS95247.1"/>
    </source>
</evidence>
<reference evidence="4 5" key="1">
    <citation type="submission" date="2021-02" db="EMBL/GenBank/DDBJ databases">
        <title>Complete genome of Desulfoluna sp. strain ASN36.</title>
        <authorList>
            <person name="Takahashi A."/>
            <person name="Kojima H."/>
            <person name="Fukui M."/>
        </authorList>
    </citation>
    <scope>NUCLEOTIDE SEQUENCE [LARGE SCALE GENOMIC DNA]</scope>
    <source>
        <strain evidence="4 5">ASN36</strain>
    </source>
</reference>
<feature type="domain" description="NADPH-dependent FMN reductase-like" evidence="3">
    <location>
        <begin position="1"/>
        <end position="156"/>
    </location>
</feature>
<accession>A0ABM7PC61</accession>
<evidence type="ECO:0000256" key="1">
    <source>
        <dbReference type="ARBA" id="ARBA00022630"/>
    </source>
</evidence>
<dbReference type="InterPro" id="IPR029039">
    <property type="entry name" value="Flavoprotein-like_sf"/>
</dbReference>
<dbReference type="PANTHER" id="PTHR43278:SF4">
    <property type="entry name" value="NAD(P)H-DEPENDENT FMN-CONTAINING OXIDOREDUCTASE YWQN-RELATED"/>
    <property type="match status" value="1"/>
</dbReference>
<dbReference type="PANTHER" id="PTHR43278">
    <property type="entry name" value="NAD(P)H-DEPENDENT FMN-CONTAINING OXIDOREDUCTASE YWQN-RELATED"/>
    <property type="match status" value="1"/>
</dbReference>
<gene>
    <name evidence="4" type="ORF">DSLASN_08790</name>
</gene>
<dbReference type="EMBL" id="AP024488">
    <property type="protein sequence ID" value="BCS95247.1"/>
    <property type="molecule type" value="Genomic_DNA"/>
</dbReference>
<dbReference type="InterPro" id="IPR005025">
    <property type="entry name" value="FMN_Rdtase-like_dom"/>
</dbReference>
<dbReference type="InterPro" id="IPR051796">
    <property type="entry name" value="ISF_SsuE-like"/>
</dbReference>
<keyword evidence="5" id="KW-1185">Reference proteome</keyword>
<sequence length="191" mass="20494">MKVVAFNGSPRKNGNTSILIKTVCKELEKEGIETELVTLGGSSLRGCMACFKCFERSDGTCVIESDMVNECVAKMREADGIILGSPAYFANVTTEMKALIDRAGLVAMANPGMLRHKVGAAVAVARRVGAMQVFQQLNTFFSCFEMFTAGSIYPNMALGEGVGDVESDTMGLEIMATLGRNMALLIKKVKS</sequence>